<protein>
    <submittedName>
        <fullName evidence="2">Type II secretion system protein</fullName>
    </submittedName>
</protein>
<sequence length="333" mass="36351">MSTLMPTLSINNDPRCTQFKQQGFTLLELVLVMLIIGLIASTPLAFIDNQDNQLRYDETVAKMKLIKRAVYNQSTYQNQSLLSGFVVDNGVLPPTSGTPSQDPSELFPLIGKNDVWNLDGANDWVTFGGIKPYLKLTGAGDFEVPPRYTQLKGYRGPYLQEGVDSDGAFLDGWGVGFEVSSTAVGDYRFTYTGDDGAHPAPFNTLVSGAVSSLDWQVPLSQLNINVTNYSTAQEVAIAVFQNKAASDDERWTTYYFSIAAASGGVPSIERTLTFSSSEWQKKGTGSVSDPETTYIPAGVHPVFVVDSTKTVNAYDRLLVIPRSTQPALQLEVK</sequence>
<keyword evidence="1" id="KW-1133">Transmembrane helix</keyword>
<dbReference type="SUPFAM" id="SSF54523">
    <property type="entry name" value="Pili subunits"/>
    <property type="match status" value="1"/>
</dbReference>
<name>A0ABU9TND2_9GAMM</name>
<dbReference type="Proteomes" id="UP001449225">
    <property type="component" value="Unassembled WGS sequence"/>
</dbReference>
<dbReference type="NCBIfam" id="TIGR02532">
    <property type="entry name" value="IV_pilin_GFxxxE"/>
    <property type="match status" value="1"/>
</dbReference>
<comment type="caution">
    <text evidence="2">The sequence shown here is derived from an EMBL/GenBank/DDBJ whole genome shotgun (WGS) entry which is preliminary data.</text>
</comment>
<dbReference type="EMBL" id="JBBMRA010000001">
    <property type="protein sequence ID" value="MEM5535229.1"/>
    <property type="molecule type" value="Genomic_DNA"/>
</dbReference>
<dbReference type="RefSeq" id="WP_342853593.1">
    <property type="nucleotide sequence ID" value="NZ_JBBMRA010000001.1"/>
</dbReference>
<keyword evidence="3" id="KW-1185">Reference proteome</keyword>
<accession>A0ABU9TND2</accession>
<dbReference type="InterPro" id="IPR045584">
    <property type="entry name" value="Pilin-like"/>
</dbReference>
<reference evidence="2 3" key="1">
    <citation type="submission" date="2024-03" db="EMBL/GenBank/DDBJ databases">
        <title>Community enrichment and isolation of bacterial strains for fucoidan degradation.</title>
        <authorList>
            <person name="Sichert A."/>
        </authorList>
    </citation>
    <scope>NUCLEOTIDE SEQUENCE [LARGE SCALE GENOMIC DNA]</scope>
    <source>
        <strain evidence="2 3">AS76</strain>
    </source>
</reference>
<evidence type="ECO:0000313" key="3">
    <source>
        <dbReference type="Proteomes" id="UP001449225"/>
    </source>
</evidence>
<proteinExistence type="predicted"/>
<dbReference type="InterPro" id="IPR012902">
    <property type="entry name" value="N_methyl_site"/>
</dbReference>
<keyword evidence="1" id="KW-0472">Membrane</keyword>
<organism evidence="2 3">
    <name type="scientific">Neptuniibacter pectenicola</name>
    <dbReference type="NCBI Taxonomy" id="1806669"/>
    <lineage>
        <taxon>Bacteria</taxon>
        <taxon>Pseudomonadati</taxon>
        <taxon>Pseudomonadota</taxon>
        <taxon>Gammaproteobacteria</taxon>
        <taxon>Oceanospirillales</taxon>
        <taxon>Oceanospirillaceae</taxon>
        <taxon>Neptuniibacter</taxon>
    </lineage>
</organism>
<gene>
    <name evidence="2" type="ORF">WNY58_02375</name>
</gene>
<keyword evidence="1" id="KW-0812">Transmembrane</keyword>
<evidence type="ECO:0000313" key="2">
    <source>
        <dbReference type="EMBL" id="MEM5535229.1"/>
    </source>
</evidence>
<dbReference type="Pfam" id="PF07963">
    <property type="entry name" value="N_methyl"/>
    <property type="match status" value="1"/>
</dbReference>
<evidence type="ECO:0000256" key="1">
    <source>
        <dbReference type="SAM" id="Phobius"/>
    </source>
</evidence>
<feature type="transmembrane region" description="Helical" evidence="1">
    <location>
        <begin position="24"/>
        <end position="46"/>
    </location>
</feature>